<keyword evidence="2" id="KW-1185">Reference proteome</keyword>
<dbReference type="InterPro" id="IPR036291">
    <property type="entry name" value="NAD(P)-bd_dom_sf"/>
</dbReference>
<dbReference type="InterPro" id="IPR002347">
    <property type="entry name" value="SDR_fam"/>
</dbReference>
<name>A0A6A6XQH1_9PLEO</name>
<dbReference type="EMBL" id="MU001798">
    <property type="protein sequence ID" value="KAF2797777.1"/>
    <property type="molecule type" value="Genomic_DNA"/>
</dbReference>
<dbReference type="Pfam" id="PF00106">
    <property type="entry name" value="adh_short"/>
    <property type="match status" value="1"/>
</dbReference>
<dbReference type="Proteomes" id="UP000799757">
    <property type="component" value="Unassembled WGS sequence"/>
</dbReference>
<evidence type="ECO:0000313" key="1">
    <source>
        <dbReference type="EMBL" id="KAF2797777.1"/>
    </source>
</evidence>
<dbReference type="SUPFAM" id="SSF51735">
    <property type="entry name" value="NAD(P)-binding Rossmann-fold domains"/>
    <property type="match status" value="1"/>
</dbReference>
<dbReference type="InterPro" id="IPR052184">
    <property type="entry name" value="SDR_enzymes"/>
</dbReference>
<dbReference type="PANTHER" id="PTHR45458">
    <property type="entry name" value="SHORT-CHAIN DEHYDROGENASE/REDUCTASE SDR"/>
    <property type="match status" value="1"/>
</dbReference>
<gene>
    <name evidence="1" type="ORF">K505DRAFT_234755</name>
</gene>
<accession>A0A6A6XQH1</accession>
<sequence length="206" mass="22489">GANRGIGLAFVRTLKGRGWSTIGSVRPETRDDVSVDELSATGSRIVKIDYKKEETIVQAAKELEDVKIDLLINCAGIAVQPPPWQDHFKVDLMERFEVMTVGPFLAIKHFFPHILRDGGGTIVNMSSSSGSIADQLTVTLANDFKKNGHPIGIVAFQPGYIKTKLTGFKGPIDIDESVSGMANLTETITPEGSPYFLSWKGETIPW</sequence>
<dbReference type="AlphaFoldDB" id="A0A6A6XQH1"/>
<dbReference type="PANTHER" id="PTHR45458:SF1">
    <property type="entry name" value="SHORT CHAIN DEHYDROGENASE"/>
    <property type="match status" value="1"/>
</dbReference>
<dbReference type="GO" id="GO:0016616">
    <property type="term" value="F:oxidoreductase activity, acting on the CH-OH group of donors, NAD or NADP as acceptor"/>
    <property type="evidence" value="ECO:0007669"/>
    <property type="project" value="TreeGrafter"/>
</dbReference>
<protein>
    <submittedName>
        <fullName evidence="1">NAD(P)-binding protein</fullName>
    </submittedName>
</protein>
<dbReference type="Gene3D" id="3.40.50.720">
    <property type="entry name" value="NAD(P)-binding Rossmann-like Domain"/>
    <property type="match status" value="1"/>
</dbReference>
<reference evidence="1" key="1">
    <citation type="journal article" date="2020" name="Stud. Mycol.">
        <title>101 Dothideomycetes genomes: a test case for predicting lifestyles and emergence of pathogens.</title>
        <authorList>
            <person name="Haridas S."/>
            <person name="Albert R."/>
            <person name="Binder M."/>
            <person name="Bloem J."/>
            <person name="Labutti K."/>
            <person name="Salamov A."/>
            <person name="Andreopoulos B."/>
            <person name="Baker S."/>
            <person name="Barry K."/>
            <person name="Bills G."/>
            <person name="Bluhm B."/>
            <person name="Cannon C."/>
            <person name="Castanera R."/>
            <person name="Culley D."/>
            <person name="Daum C."/>
            <person name="Ezra D."/>
            <person name="Gonzalez J."/>
            <person name="Henrissat B."/>
            <person name="Kuo A."/>
            <person name="Liang C."/>
            <person name="Lipzen A."/>
            <person name="Lutzoni F."/>
            <person name="Magnuson J."/>
            <person name="Mondo S."/>
            <person name="Nolan M."/>
            <person name="Ohm R."/>
            <person name="Pangilinan J."/>
            <person name="Park H.-J."/>
            <person name="Ramirez L."/>
            <person name="Alfaro M."/>
            <person name="Sun H."/>
            <person name="Tritt A."/>
            <person name="Yoshinaga Y."/>
            <person name="Zwiers L.-H."/>
            <person name="Turgeon B."/>
            <person name="Goodwin S."/>
            <person name="Spatafora J."/>
            <person name="Crous P."/>
            <person name="Grigoriev I."/>
        </authorList>
    </citation>
    <scope>NUCLEOTIDE SEQUENCE</scope>
    <source>
        <strain evidence="1">CBS 109.77</strain>
    </source>
</reference>
<organism evidence="1 2">
    <name type="scientific">Melanomma pulvis-pyrius CBS 109.77</name>
    <dbReference type="NCBI Taxonomy" id="1314802"/>
    <lineage>
        <taxon>Eukaryota</taxon>
        <taxon>Fungi</taxon>
        <taxon>Dikarya</taxon>
        <taxon>Ascomycota</taxon>
        <taxon>Pezizomycotina</taxon>
        <taxon>Dothideomycetes</taxon>
        <taxon>Pleosporomycetidae</taxon>
        <taxon>Pleosporales</taxon>
        <taxon>Melanommataceae</taxon>
        <taxon>Melanomma</taxon>
    </lineage>
</organism>
<evidence type="ECO:0000313" key="2">
    <source>
        <dbReference type="Proteomes" id="UP000799757"/>
    </source>
</evidence>
<feature type="non-terminal residue" evidence="1">
    <location>
        <position position="1"/>
    </location>
</feature>
<dbReference type="OrthoDB" id="5296at2759"/>
<proteinExistence type="predicted"/>